<comment type="similarity">
    <text evidence="4">Belongs to the AIM11 family.</text>
</comment>
<dbReference type="GO" id="GO:0016020">
    <property type="term" value="C:membrane"/>
    <property type="evidence" value="ECO:0007669"/>
    <property type="project" value="UniProtKB-SubCell"/>
</dbReference>
<protein>
    <recommendedName>
        <fullName evidence="4">Altered inheritance of mitochondria protein 11</fullName>
    </recommendedName>
</protein>
<dbReference type="PANTHER" id="PTHR39136">
    <property type="entry name" value="ALTERED INHERITANCE OF MITOCHONDRIA PROTEIN 11"/>
    <property type="match status" value="1"/>
</dbReference>
<feature type="region of interest" description="Disordered" evidence="5">
    <location>
        <begin position="163"/>
        <end position="191"/>
    </location>
</feature>
<feature type="transmembrane region" description="Helical" evidence="4">
    <location>
        <begin position="40"/>
        <end position="57"/>
    </location>
</feature>
<keyword evidence="3 4" id="KW-0472">Membrane</keyword>
<comment type="caution">
    <text evidence="6">The sequence shown here is derived from an EMBL/GenBank/DDBJ whole genome shotgun (WGS) entry which is preliminary data.</text>
</comment>
<keyword evidence="2 4" id="KW-1133">Transmembrane helix</keyword>
<feature type="region of interest" description="Disordered" evidence="5">
    <location>
        <begin position="1"/>
        <end position="30"/>
    </location>
</feature>
<dbReference type="Proteomes" id="UP000431533">
    <property type="component" value="Unassembled WGS sequence"/>
</dbReference>
<dbReference type="OrthoDB" id="3558022at2759"/>
<dbReference type="InterPro" id="IPR038814">
    <property type="entry name" value="AIM11"/>
</dbReference>
<evidence type="ECO:0000256" key="1">
    <source>
        <dbReference type="ARBA" id="ARBA00022692"/>
    </source>
</evidence>
<evidence type="ECO:0000256" key="2">
    <source>
        <dbReference type="ARBA" id="ARBA00022989"/>
    </source>
</evidence>
<feature type="transmembrane region" description="Helical" evidence="4">
    <location>
        <begin position="92"/>
        <end position="115"/>
    </location>
</feature>
<dbReference type="PANTHER" id="PTHR39136:SF1">
    <property type="entry name" value="ALTERED INHERITANCE OF MITOCHONDRIA PROTEIN 11"/>
    <property type="match status" value="1"/>
</dbReference>
<evidence type="ECO:0000313" key="6">
    <source>
        <dbReference type="EMBL" id="TVY23139.1"/>
    </source>
</evidence>
<evidence type="ECO:0000256" key="4">
    <source>
        <dbReference type="RuleBase" id="RU367098"/>
    </source>
</evidence>
<keyword evidence="7" id="KW-1185">Reference proteome</keyword>
<feature type="compositionally biased region" description="Pro residues" evidence="5">
    <location>
        <begin position="10"/>
        <end position="24"/>
    </location>
</feature>
<dbReference type="AlphaFoldDB" id="A0A8H8TUS9"/>
<evidence type="ECO:0000313" key="7">
    <source>
        <dbReference type="Proteomes" id="UP000431533"/>
    </source>
</evidence>
<gene>
    <name evidence="4" type="primary">AIM11</name>
    <name evidence="6" type="ORF">LHYA1_G007875</name>
</gene>
<proteinExistence type="inferred from homology"/>
<evidence type="ECO:0000256" key="5">
    <source>
        <dbReference type="SAM" id="MobiDB-lite"/>
    </source>
</evidence>
<reference evidence="6 7" key="1">
    <citation type="submission" date="2018-05" db="EMBL/GenBank/DDBJ databases">
        <title>Genome sequencing and assembly of the regulated plant pathogen Lachnellula willkommii and related sister species for the development of diagnostic species identification markers.</title>
        <authorList>
            <person name="Giroux E."/>
            <person name="Bilodeau G."/>
        </authorList>
    </citation>
    <scope>NUCLEOTIDE SEQUENCE [LARGE SCALE GENOMIC DNA]</scope>
    <source>
        <strain evidence="6 7">CBS 185.66</strain>
    </source>
</reference>
<keyword evidence="1 4" id="KW-0812">Transmembrane</keyword>
<organism evidence="6 7">
    <name type="scientific">Lachnellula hyalina</name>
    <dbReference type="NCBI Taxonomy" id="1316788"/>
    <lineage>
        <taxon>Eukaryota</taxon>
        <taxon>Fungi</taxon>
        <taxon>Dikarya</taxon>
        <taxon>Ascomycota</taxon>
        <taxon>Pezizomycotina</taxon>
        <taxon>Leotiomycetes</taxon>
        <taxon>Helotiales</taxon>
        <taxon>Lachnaceae</taxon>
        <taxon>Lachnellula</taxon>
    </lineage>
</organism>
<evidence type="ECO:0000256" key="3">
    <source>
        <dbReference type="ARBA" id="ARBA00023136"/>
    </source>
</evidence>
<comment type="subcellular location">
    <subcellularLocation>
        <location evidence="4">Membrane</location>
        <topology evidence="4">Multi-pass membrane protein</topology>
    </subcellularLocation>
</comment>
<accession>A0A8H8TUS9</accession>
<dbReference type="EMBL" id="QGMH01000201">
    <property type="protein sequence ID" value="TVY23139.1"/>
    <property type="molecule type" value="Genomic_DNA"/>
</dbReference>
<sequence>MAPSQQPAPALVPPPTPTAQPPASPEYQSSFFSQRSRRQLGLFFAGAGFFAVTTAITRRSIVRRYKATIPKFYQPNNRPGFEVNGAMEAFEALNIATINVLSFGMMAGGGLLWALDISSIDDMRRKVRINMGVNASPEDSEAEKEIEEMIASILERKEFKHLLGKGKEKEREEEKEEKEKQETKGEADQRS</sequence>
<dbReference type="GO" id="GO:0005739">
    <property type="term" value="C:mitochondrion"/>
    <property type="evidence" value="ECO:0007669"/>
    <property type="project" value="TreeGrafter"/>
</dbReference>
<name>A0A8H8TUS9_9HELO</name>